<dbReference type="GO" id="GO:0019441">
    <property type="term" value="P:L-tryptophan catabolic process to kynurenine"/>
    <property type="evidence" value="ECO:0007669"/>
    <property type="project" value="InterPro"/>
</dbReference>
<dbReference type="RefSeq" id="WP_014988152.1">
    <property type="nucleotide sequence ID" value="NC_018681.1"/>
</dbReference>
<sequence length="248" mass="26296">MIIDLTMELHEGITAYPSHGRSVLSLSPVMKHADFLGTGRRTRYADLPVSFEVSQWILSDQAGTHMDAPFHVDPAHSVTIERVPLETAWGPAVWLDCTTAATESGAVSAQALRDAADEAGVRIERGDILVLRTGTSDDAVSDPAGYATTFRGLTRDAAEHLRAVGVRCLAIDCVTIESPATAATADVHTILLRPSALGLPDSDVIGVVENLVRVDTIPVHRFHFAALPLPLRGAAGSPVRAVAVVEGI</sequence>
<reference evidence="1 2" key="1">
    <citation type="journal article" date="2012" name="J. Bacteriol.">
        <title>Complete genome sequence of Nocardia brasiliensis HUJEG-1.</title>
        <authorList>
            <person name="Vera-Cabrera L."/>
            <person name="Ortiz-Lopez R."/>
            <person name="Elizondo-Gonzalez R."/>
            <person name="Perez-Maya A.A."/>
            <person name="Ocampo-Candiani J."/>
        </authorList>
    </citation>
    <scope>NUCLEOTIDE SEQUENCE [LARGE SCALE GENOMIC DNA]</scope>
    <source>
        <strain evidence="2">ATCC 700358</strain>
    </source>
</reference>
<proteinExistence type="predicted"/>
<keyword evidence="2" id="KW-1185">Reference proteome</keyword>
<dbReference type="Gene3D" id="3.50.30.50">
    <property type="entry name" value="Putative cyclase"/>
    <property type="match status" value="1"/>
</dbReference>
<dbReference type="AlphaFoldDB" id="K0EZD6"/>
<name>K0EZD6_NOCB7</name>
<protein>
    <submittedName>
        <fullName evidence="1">Cyclase family protein</fullName>
    </submittedName>
</protein>
<dbReference type="Proteomes" id="UP000006304">
    <property type="component" value="Chromosome"/>
</dbReference>
<dbReference type="Pfam" id="PF04199">
    <property type="entry name" value="Cyclase"/>
    <property type="match status" value="1"/>
</dbReference>
<dbReference type="PANTHER" id="PTHR31118:SF12">
    <property type="entry name" value="CYCLASE-LIKE PROTEIN 2"/>
    <property type="match status" value="1"/>
</dbReference>
<dbReference type="KEGG" id="nbr:O3I_036780"/>
<dbReference type="PANTHER" id="PTHR31118">
    <property type="entry name" value="CYCLASE-LIKE PROTEIN 2"/>
    <property type="match status" value="1"/>
</dbReference>
<dbReference type="SUPFAM" id="SSF102198">
    <property type="entry name" value="Putative cyclase"/>
    <property type="match status" value="1"/>
</dbReference>
<dbReference type="eggNOG" id="COG1878">
    <property type="taxonomic scope" value="Bacteria"/>
</dbReference>
<gene>
    <name evidence="1" type="ORF">O3I_036780</name>
</gene>
<dbReference type="InterPro" id="IPR007325">
    <property type="entry name" value="KFase/CYL"/>
</dbReference>
<accession>K0EZD6</accession>
<evidence type="ECO:0000313" key="1">
    <source>
        <dbReference type="EMBL" id="AFU05303.1"/>
    </source>
</evidence>
<dbReference type="HOGENOM" id="CLU_030671_3_0_11"/>
<dbReference type="GO" id="GO:0004061">
    <property type="term" value="F:arylformamidase activity"/>
    <property type="evidence" value="ECO:0007669"/>
    <property type="project" value="InterPro"/>
</dbReference>
<evidence type="ECO:0000313" key="2">
    <source>
        <dbReference type="Proteomes" id="UP000006304"/>
    </source>
</evidence>
<dbReference type="STRING" id="1133849.O3I_036780"/>
<organism evidence="1 2">
    <name type="scientific">Nocardia brasiliensis (strain ATCC 700358 / HUJEG-1)</name>
    <dbReference type="NCBI Taxonomy" id="1133849"/>
    <lineage>
        <taxon>Bacteria</taxon>
        <taxon>Bacillati</taxon>
        <taxon>Actinomycetota</taxon>
        <taxon>Actinomycetes</taxon>
        <taxon>Mycobacteriales</taxon>
        <taxon>Nocardiaceae</taxon>
        <taxon>Nocardia</taxon>
    </lineage>
</organism>
<dbReference type="InterPro" id="IPR037175">
    <property type="entry name" value="KFase_sf"/>
</dbReference>
<dbReference type="EMBL" id="CP003876">
    <property type="protein sequence ID" value="AFU05303.1"/>
    <property type="molecule type" value="Genomic_DNA"/>
</dbReference>